<comment type="pathway">
    <text evidence="2">Lipid metabolism.</text>
</comment>
<dbReference type="GO" id="GO:0016020">
    <property type="term" value="C:membrane"/>
    <property type="evidence" value="ECO:0007669"/>
    <property type="project" value="UniProtKB-SubCell"/>
</dbReference>
<dbReference type="SMART" id="SM00563">
    <property type="entry name" value="PlsC"/>
    <property type="match status" value="1"/>
</dbReference>
<gene>
    <name evidence="17" type="ORF">CMV_019837</name>
</gene>
<keyword evidence="11" id="KW-1208">Phospholipid metabolism</keyword>
<keyword evidence="6 15" id="KW-0812">Transmembrane</keyword>
<dbReference type="PANTHER" id="PTHR23063:SF2">
    <property type="entry name" value="GLYCEROL-3-PHOSPHATE ACYLTRANSFERASE 4, ISOFORM D-RELATED"/>
    <property type="match status" value="1"/>
</dbReference>
<evidence type="ECO:0000256" key="11">
    <source>
        <dbReference type="ARBA" id="ARBA00023264"/>
    </source>
</evidence>
<evidence type="ECO:0000256" key="6">
    <source>
        <dbReference type="ARBA" id="ARBA00022692"/>
    </source>
</evidence>
<evidence type="ECO:0000256" key="7">
    <source>
        <dbReference type="ARBA" id="ARBA00022989"/>
    </source>
</evidence>
<comment type="caution">
    <text evidence="17">The sequence shown here is derived from an EMBL/GenBank/DDBJ whole genome shotgun (WGS) entry which is preliminary data.</text>
</comment>
<dbReference type="Pfam" id="PF14303">
    <property type="entry name" value="NAM-associated"/>
    <property type="match status" value="1"/>
</dbReference>
<keyword evidence="10" id="KW-0594">Phospholipid biosynthesis</keyword>
<evidence type="ECO:0000256" key="13">
    <source>
        <dbReference type="SAM" id="Coils"/>
    </source>
</evidence>
<keyword evidence="7 15" id="KW-1133">Transmembrane helix</keyword>
<keyword evidence="13" id="KW-0175">Coiled coil</keyword>
<evidence type="ECO:0000256" key="4">
    <source>
        <dbReference type="ARBA" id="ARBA00022516"/>
    </source>
</evidence>
<evidence type="ECO:0000259" key="16">
    <source>
        <dbReference type="SMART" id="SM00563"/>
    </source>
</evidence>
<evidence type="ECO:0000256" key="3">
    <source>
        <dbReference type="ARBA" id="ARBA00008655"/>
    </source>
</evidence>
<dbReference type="OrthoDB" id="10051137at2759"/>
<evidence type="ECO:0000256" key="12">
    <source>
        <dbReference type="ARBA" id="ARBA00023315"/>
    </source>
</evidence>
<feature type="domain" description="Phospholipid/glycerol acyltransferase" evidence="16">
    <location>
        <begin position="165"/>
        <end position="276"/>
    </location>
</feature>
<keyword evidence="18" id="KW-1185">Reference proteome</keyword>
<dbReference type="InterPro" id="IPR045252">
    <property type="entry name" value="LPCAT1-like"/>
</dbReference>
<keyword evidence="8" id="KW-0443">Lipid metabolism</keyword>
<feature type="coiled-coil region" evidence="13">
    <location>
        <begin position="716"/>
        <end position="755"/>
    </location>
</feature>
<keyword evidence="5" id="KW-0808">Transferase</keyword>
<evidence type="ECO:0000256" key="2">
    <source>
        <dbReference type="ARBA" id="ARBA00005189"/>
    </source>
</evidence>
<feature type="region of interest" description="Disordered" evidence="14">
    <location>
        <begin position="496"/>
        <end position="522"/>
    </location>
</feature>
<feature type="region of interest" description="Disordered" evidence="14">
    <location>
        <begin position="646"/>
        <end position="670"/>
    </location>
</feature>
<evidence type="ECO:0000313" key="17">
    <source>
        <dbReference type="EMBL" id="KAF3954868.1"/>
    </source>
</evidence>
<feature type="compositionally biased region" description="Polar residues" evidence="14">
    <location>
        <begin position="434"/>
        <end position="464"/>
    </location>
</feature>
<evidence type="ECO:0000256" key="5">
    <source>
        <dbReference type="ARBA" id="ARBA00022679"/>
    </source>
</evidence>
<comment type="subcellular location">
    <subcellularLocation>
        <location evidence="1">Membrane</location>
    </subcellularLocation>
</comment>
<keyword evidence="4" id="KW-0444">Lipid biosynthesis</keyword>
<dbReference type="GO" id="GO:0008654">
    <property type="term" value="P:phospholipid biosynthetic process"/>
    <property type="evidence" value="ECO:0007669"/>
    <property type="project" value="UniProtKB-KW"/>
</dbReference>
<dbReference type="PANTHER" id="PTHR23063">
    <property type="entry name" value="PHOSPHOLIPID ACYLTRANSFERASE"/>
    <property type="match status" value="1"/>
</dbReference>
<feature type="compositionally biased region" description="Basic residues" evidence="14">
    <location>
        <begin position="398"/>
        <end position="413"/>
    </location>
</feature>
<evidence type="ECO:0000256" key="1">
    <source>
        <dbReference type="ARBA" id="ARBA00004370"/>
    </source>
</evidence>
<organism evidence="17 18">
    <name type="scientific">Castanea mollissima</name>
    <name type="common">Chinese chestnut</name>
    <dbReference type="NCBI Taxonomy" id="60419"/>
    <lineage>
        <taxon>Eukaryota</taxon>
        <taxon>Viridiplantae</taxon>
        <taxon>Streptophyta</taxon>
        <taxon>Embryophyta</taxon>
        <taxon>Tracheophyta</taxon>
        <taxon>Spermatophyta</taxon>
        <taxon>Magnoliopsida</taxon>
        <taxon>eudicotyledons</taxon>
        <taxon>Gunneridae</taxon>
        <taxon>Pentapetalae</taxon>
        <taxon>rosids</taxon>
        <taxon>fabids</taxon>
        <taxon>Fagales</taxon>
        <taxon>Fagaceae</taxon>
        <taxon>Castanea</taxon>
    </lineage>
</organism>
<proteinExistence type="inferred from homology"/>
<keyword evidence="12" id="KW-0012">Acyltransferase</keyword>
<dbReference type="EMBL" id="JRKL02003557">
    <property type="protein sequence ID" value="KAF3954868.1"/>
    <property type="molecule type" value="Genomic_DNA"/>
</dbReference>
<accession>A0A8J4VB12</accession>
<feature type="transmembrane region" description="Helical" evidence="15">
    <location>
        <begin position="77"/>
        <end position="95"/>
    </location>
</feature>
<evidence type="ECO:0000256" key="15">
    <source>
        <dbReference type="SAM" id="Phobius"/>
    </source>
</evidence>
<feature type="compositionally biased region" description="Polar residues" evidence="14">
    <location>
        <begin position="496"/>
        <end position="505"/>
    </location>
</feature>
<dbReference type="Pfam" id="PF01553">
    <property type="entry name" value="Acyltransferase"/>
    <property type="match status" value="1"/>
</dbReference>
<dbReference type="InterPro" id="IPR002123">
    <property type="entry name" value="Plipid/glycerol_acylTrfase"/>
</dbReference>
<dbReference type="GO" id="GO:0005783">
    <property type="term" value="C:endoplasmic reticulum"/>
    <property type="evidence" value="ECO:0007669"/>
    <property type="project" value="TreeGrafter"/>
</dbReference>
<evidence type="ECO:0000256" key="8">
    <source>
        <dbReference type="ARBA" id="ARBA00023098"/>
    </source>
</evidence>
<evidence type="ECO:0000313" key="18">
    <source>
        <dbReference type="Proteomes" id="UP000737018"/>
    </source>
</evidence>
<comment type="similarity">
    <text evidence="3">Belongs to the 1-acyl-sn-glycerol-3-phosphate acyltransferase family.</text>
</comment>
<name>A0A8J4VB12_9ROSI</name>
<sequence length="765" mass="86810">MNSNSNETVKLSSELDLDRPNLEDYLPSGSSIQEPRGKLRLRDLLDISPTLTEAAGAIIDDSFTRCFKSNPPEPWNWNVYLFPIWCCGVVIRYFILFPVRVLILTIGWIIFLSSYIPVHFLLKGHDKLRKKMERSLVELICSFFVASWTGVVKYHGPRPSIRPKQVFVANHTSMIDFIILEQMTAFAVIMQKHPGWVGLLQSTILESVGCIWFNRSESKDREVVARKLRDHVQGAENNPLLIFPEGTCVNNHYTVMFKKGAFELGCTVCPVAIKYNKIAVDAFWNSRKQSFTMHLLQLMTSWAVVCDVWYLEPQNIKPGETAIAFAERVRDIISVRAGLKKVPWDGYLKYSRPSPKHREQKQQSFSESMLRRLEENSPPTHADAVSTLSSSPPINLSPRRRSSQLSQARRRRPLPSSTSPFHRRSTETHADQPSRPQTHADQPSQLIADQPSQLTADQPSVSLQSRRDMESCRDLPYYTGIMNGDIEIDSQILGTSQNTPVSVSDSPPEVENASSTKGKRGANFSVEEDQLLVSAWLNTSVDPVSSNEQTQATFRQKVWEYFTQYNKSGNTRTITSLLSRWGLISERTNKFAGCMAKVNALHKSGITEQDQIINAKALFLEIHQKPFLLEHCWLMLKDQPKFANLNGRSRASVPPTPESTSIGEGGEGDCGSGLGDGCNLERPIGKKAEKANRRNKATGKDVGEYLIKKMKFIEDATRLEKEKMLIEREKLTIEKERSEEKLKIEKEKVMIEKEKVMIEKKKFEM</sequence>
<dbReference type="InterPro" id="IPR029466">
    <property type="entry name" value="NAM-associated_C"/>
</dbReference>
<dbReference type="CDD" id="cd07991">
    <property type="entry name" value="LPLAT_LPCAT1-like"/>
    <property type="match status" value="1"/>
</dbReference>
<reference evidence="17" key="1">
    <citation type="submission" date="2020-03" db="EMBL/GenBank/DDBJ databases">
        <title>Castanea mollissima Vanexum genome sequencing.</title>
        <authorList>
            <person name="Staton M."/>
        </authorList>
    </citation>
    <scope>NUCLEOTIDE SEQUENCE</scope>
    <source>
        <tissue evidence="17">Leaf</tissue>
    </source>
</reference>
<evidence type="ECO:0000256" key="9">
    <source>
        <dbReference type="ARBA" id="ARBA00023136"/>
    </source>
</evidence>
<feature type="transmembrane region" description="Helical" evidence="15">
    <location>
        <begin position="134"/>
        <end position="154"/>
    </location>
</feature>
<dbReference type="AlphaFoldDB" id="A0A8J4VB12"/>
<dbReference type="Proteomes" id="UP000737018">
    <property type="component" value="Unassembled WGS sequence"/>
</dbReference>
<dbReference type="GO" id="GO:0019432">
    <property type="term" value="P:triglyceride biosynthetic process"/>
    <property type="evidence" value="ECO:0007669"/>
    <property type="project" value="TreeGrafter"/>
</dbReference>
<keyword evidence="9 15" id="KW-0472">Membrane</keyword>
<dbReference type="GO" id="GO:0004366">
    <property type="term" value="F:glycerol-3-phosphate O-acyltransferase activity"/>
    <property type="evidence" value="ECO:0007669"/>
    <property type="project" value="TreeGrafter"/>
</dbReference>
<protein>
    <recommendedName>
        <fullName evidence="16">Phospholipid/glycerol acyltransferase domain-containing protein</fullName>
    </recommendedName>
</protein>
<feature type="transmembrane region" description="Helical" evidence="15">
    <location>
        <begin position="101"/>
        <end position="122"/>
    </location>
</feature>
<evidence type="ECO:0000256" key="10">
    <source>
        <dbReference type="ARBA" id="ARBA00023209"/>
    </source>
</evidence>
<evidence type="ECO:0000256" key="14">
    <source>
        <dbReference type="SAM" id="MobiDB-lite"/>
    </source>
</evidence>
<dbReference type="SUPFAM" id="SSF69593">
    <property type="entry name" value="Glycerol-3-phosphate (1)-acyltransferase"/>
    <property type="match status" value="1"/>
</dbReference>
<feature type="region of interest" description="Disordered" evidence="14">
    <location>
        <begin position="372"/>
        <end position="469"/>
    </location>
</feature>